<dbReference type="Gene3D" id="3.30.360.10">
    <property type="entry name" value="Dihydrodipicolinate Reductase, domain 2"/>
    <property type="match status" value="1"/>
</dbReference>
<dbReference type="AlphaFoldDB" id="A0A6L6YLS6"/>
<dbReference type="Proteomes" id="UP000472580">
    <property type="component" value="Unassembled WGS sequence"/>
</dbReference>
<proteinExistence type="predicted"/>
<dbReference type="InterPro" id="IPR052515">
    <property type="entry name" value="Gfo/Idh/MocA_Oxidoreductase"/>
</dbReference>
<reference evidence="3 4" key="1">
    <citation type="submission" date="2019-12" db="EMBL/GenBank/DDBJ databases">
        <title>Microbes associate with the intestines of laboratory mice.</title>
        <authorList>
            <person name="Navarre W."/>
            <person name="Wong E."/>
        </authorList>
    </citation>
    <scope>NUCLEOTIDE SEQUENCE [LARGE SCALE GENOMIC DNA]</scope>
    <source>
        <strain evidence="3 4">NM82_D38</strain>
    </source>
</reference>
<accession>A0A6L6YLS6</accession>
<evidence type="ECO:0000259" key="1">
    <source>
        <dbReference type="Pfam" id="PF01408"/>
    </source>
</evidence>
<dbReference type="InterPro" id="IPR004104">
    <property type="entry name" value="Gfo/Idh/MocA-like_OxRdtase_C"/>
</dbReference>
<feature type="domain" description="Gfo/Idh/MocA-like oxidoreductase C-terminal" evidence="2">
    <location>
        <begin position="175"/>
        <end position="229"/>
    </location>
</feature>
<protein>
    <submittedName>
        <fullName evidence="3">Oxidoreductase</fullName>
    </submittedName>
</protein>
<gene>
    <name evidence="3" type="ORF">E5987_11555</name>
</gene>
<feature type="domain" description="Gfo/Idh/MocA-like oxidoreductase N-terminal" evidence="1">
    <location>
        <begin position="13"/>
        <end position="144"/>
    </location>
</feature>
<dbReference type="InterPro" id="IPR000683">
    <property type="entry name" value="Gfo/Idh/MocA-like_OxRdtase_N"/>
</dbReference>
<keyword evidence="4" id="KW-1185">Reference proteome</keyword>
<name>A0A6L6YLS6_9BURK</name>
<dbReference type="PANTHER" id="PTHR43249">
    <property type="entry name" value="UDP-N-ACETYL-2-AMINO-2-DEOXY-D-GLUCURONATE OXIDASE"/>
    <property type="match status" value="1"/>
</dbReference>
<evidence type="ECO:0000313" key="3">
    <source>
        <dbReference type="EMBL" id="MVX57819.1"/>
    </source>
</evidence>
<dbReference type="Pfam" id="PF01408">
    <property type="entry name" value="GFO_IDH_MocA"/>
    <property type="match status" value="1"/>
</dbReference>
<dbReference type="GO" id="GO:0000166">
    <property type="term" value="F:nucleotide binding"/>
    <property type="evidence" value="ECO:0007669"/>
    <property type="project" value="InterPro"/>
</dbReference>
<dbReference type="Pfam" id="PF02894">
    <property type="entry name" value="GFO_IDH_MocA_C"/>
    <property type="match status" value="1"/>
</dbReference>
<dbReference type="EMBL" id="WSRP01000048">
    <property type="protein sequence ID" value="MVX57819.1"/>
    <property type="molecule type" value="Genomic_DNA"/>
</dbReference>
<dbReference type="InterPro" id="IPR036291">
    <property type="entry name" value="NAD(P)-bd_dom_sf"/>
</dbReference>
<evidence type="ECO:0000259" key="2">
    <source>
        <dbReference type="Pfam" id="PF02894"/>
    </source>
</evidence>
<dbReference type="Gene3D" id="3.40.50.720">
    <property type="entry name" value="NAD(P)-binding Rossmann-like Domain"/>
    <property type="match status" value="1"/>
</dbReference>
<dbReference type="SUPFAM" id="SSF51735">
    <property type="entry name" value="NAD(P)-binding Rossmann-fold domains"/>
    <property type="match status" value="1"/>
</dbReference>
<dbReference type="PANTHER" id="PTHR43249:SF1">
    <property type="entry name" value="D-GLUCOSIDE 3-DEHYDROGENASE"/>
    <property type="match status" value="1"/>
</dbReference>
<comment type="caution">
    <text evidence="3">The sequence shown here is derived from an EMBL/GenBank/DDBJ whole genome shotgun (WGS) entry which is preliminary data.</text>
</comment>
<evidence type="ECO:0000313" key="4">
    <source>
        <dbReference type="Proteomes" id="UP000472580"/>
    </source>
</evidence>
<sequence length="318" mass="36363">MTKGRKQMPKYGFGLLGAAGYVAPRHIQAIFETGNELLYACDVTDSVGVLDRNFPQCKFFLSVAEMEEELRSKRGQNVGALEKENLAQDLDFLSICTPNYLHFPQIKFGLKNNMHVICEKPLVLTEKEVHELEKIEQETGKRVYSILQLRLHPQIIRLKALLESQRQNSSKRSKVSLNYVTSRGPWYKKSWKFDINKSGGVASNIGIHFFDMLIQLFGYPDSYEILNKSDEQLKGILHCPYADVNFFLSIKQEDLSLNLRDTNQRSWREMIIDGSPFDFTNGFTDLHIQSYKEILAGRGFGLADALPAIRLCESIRLS</sequence>
<organism evidence="3 4">
    <name type="scientific">Parasutterella muris</name>
    <dbReference type="NCBI Taxonomy" id="2565572"/>
    <lineage>
        <taxon>Bacteria</taxon>
        <taxon>Pseudomonadati</taxon>
        <taxon>Pseudomonadota</taxon>
        <taxon>Betaproteobacteria</taxon>
        <taxon>Burkholderiales</taxon>
        <taxon>Sutterellaceae</taxon>
        <taxon>Parasutterella</taxon>
    </lineage>
</organism>